<dbReference type="GO" id="GO:0050660">
    <property type="term" value="F:flavin adenine dinucleotide binding"/>
    <property type="evidence" value="ECO:0007669"/>
    <property type="project" value="TreeGrafter"/>
</dbReference>
<evidence type="ECO:0000259" key="7">
    <source>
        <dbReference type="PROSITE" id="PS51324"/>
    </source>
</evidence>
<evidence type="ECO:0000256" key="2">
    <source>
        <dbReference type="ARBA" id="ARBA00012512"/>
    </source>
</evidence>
<evidence type="ECO:0000256" key="5">
    <source>
        <dbReference type="ARBA" id="ARBA00023002"/>
    </source>
</evidence>
<dbReference type="GO" id="GO:0016971">
    <property type="term" value="F:flavin-dependent sulfhydryl oxidase activity"/>
    <property type="evidence" value="ECO:0007669"/>
    <property type="project" value="InterPro"/>
</dbReference>
<accession>X0X8H5</accession>
<comment type="caution">
    <text evidence="8">The sequence shown here is derived from an EMBL/GenBank/DDBJ whole genome shotgun (WGS) entry which is preliminary data.</text>
</comment>
<dbReference type="InterPro" id="IPR017905">
    <property type="entry name" value="ERV/ALR_sulphydryl_oxidase"/>
</dbReference>
<keyword evidence="4" id="KW-0274">FAD</keyword>
<feature type="domain" description="ERV/ALR sulfhydryl oxidase" evidence="7">
    <location>
        <begin position="14"/>
        <end position="122"/>
    </location>
</feature>
<keyword evidence="5" id="KW-0560">Oxidoreductase</keyword>
<keyword evidence="3" id="KW-0285">Flavoprotein</keyword>
<dbReference type="InterPro" id="IPR036774">
    <property type="entry name" value="ERV/ALR_sulphydryl_oxid_sf"/>
</dbReference>
<proteinExistence type="predicted"/>
<dbReference type="PROSITE" id="PS51324">
    <property type="entry name" value="ERV_ALR"/>
    <property type="match status" value="1"/>
</dbReference>
<sequence length="159" mass="18447">MEKCRNGKKPDMIRTSEPKIFGPVIWPGLHIMAENYPEKADKKHIRGCQKFLEGLPYMLPCPSCGSHLLNYEKSGEERWHKTTRKACQNRTNLRRFLLTAHNSVNSNTGKKVWTEEEVRKHYCSIPACIDDGNEGWFEEGVELFYPEGKSCKDEINKMK</sequence>
<comment type="cofactor">
    <cofactor evidence="1">
        <name>FAD</name>
        <dbReference type="ChEBI" id="CHEBI:57692"/>
    </cofactor>
</comment>
<dbReference type="EMBL" id="BARS01040774">
    <property type="protein sequence ID" value="GAG39360.1"/>
    <property type="molecule type" value="Genomic_DNA"/>
</dbReference>
<evidence type="ECO:0000256" key="1">
    <source>
        <dbReference type="ARBA" id="ARBA00001974"/>
    </source>
</evidence>
<dbReference type="PANTHER" id="PTHR12645:SF0">
    <property type="entry name" value="FAD-LINKED SULFHYDRYL OXIDASE ALR"/>
    <property type="match status" value="1"/>
</dbReference>
<dbReference type="Pfam" id="PF04777">
    <property type="entry name" value="Evr1_Alr"/>
    <property type="match status" value="1"/>
</dbReference>
<dbReference type="InterPro" id="IPR039799">
    <property type="entry name" value="ALR/ERV"/>
</dbReference>
<gene>
    <name evidence="8" type="ORF">S01H1_62108</name>
</gene>
<evidence type="ECO:0000256" key="6">
    <source>
        <dbReference type="ARBA" id="ARBA00023157"/>
    </source>
</evidence>
<reference evidence="8" key="1">
    <citation type="journal article" date="2014" name="Front. Microbiol.">
        <title>High frequency of phylogenetically diverse reductive dehalogenase-homologous genes in deep subseafloor sedimentary metagenomes.</title>
        <authorList>
            <person name="Kawai M."/>
            <person name="Futagami T."/>
            <person name="Toyoda A."/>
            <person name="Takaki Y."/>
            <person name="Nishi S."/>
            <person name="Hori S."/>
            <person name="Arai W."/>
            <person name="Tsubouchi T."/>
            <person name="Morono Y."/>
            <person name="Uchiyama I."/>
            <person name="Ito T."/>
            <person name="Fujiyama A."/>
            <person name="Inagaki F."/>
            <person name="Takami H."/>
        </authorList>
    </citation>
    <scope>NUCLEOTIDE SEQUENCE</scope>
    <source>
        <strain evidence="8">Expedition CK06-06</strain>
    </source>
</reference>
<name>X0X8H5_9ZZZZ</name>
<protein>
    <recommendedName>
        <fullName evidence="2">thiol oxidase</fullName>
        <ecNumber evidence="2">1.8.3.2</ecNumber>
    </recommendedName>
</protein>
<dbReference type="PANTHER" id="PTHR12645">
    <property type="entry name" value="ALR/ERV"/>
    <property type="match status" value="1"/>
</dbReference>
<dbReference type="SUPFAM" id="SSF69000">
    <property type="entry name" value="FAD-dependent thiol oxidase"/>
    <property type="match status" value="1"/>
</dbReference>
<organism evidence="8">
    <name type="scientific">marine sediment metagenome</name>
    <dbReference type="NCBI Taxonomy" id="412755"/>
    <lineage>
        <taxon>unclassified sequences</taxon>
        <taxon>metagenomes</taxon>
        <taxon>ecological metagenomes</taxon>
    </lineage>
</organism>
<dbReference type="EC" id="1.8.3.2" evidence="2"/>
<dbReference type="Gene3D" id="1.20.120.310">
    <property type="entry name" value="ERV/ALR sulfhydryl oxidase domain"/>
    <property type="match status" value="1"/>
</dbReference>
<evidence type="ECO:0000256" key="3">
    <source>
        <dbReference type="ARBA" id="ARBA00022630"/>
    </source>
</evidence>
<dbReference type="GO" id="GO:0005739">
    <property type="term" value="C:mitochondrion"/>
    <property type="evidence" value="ECO:0007669"/>
    <property type="project" value="TreeGrafter"/>
</dbReference>
<dbReference type="AlphaFoldDB" id="X0X8H5"/>
<evidence type="ECO:0000256" key="4">
    <source>
        <dbReference type="ARBA" id="ARBA00022827"/>
    </source>
</evidence>
<evidence type="ECO:0000313" key="8">
    <source>
        <dbReference type="EMBL" id="GAG39360.1"/>
    </source>
</evidence>
<keyword evidence="6" id="KW-1015">Disulfide bond</keyword>